<evidence type="ECO:0000313" key="2">
    <source>
        <dbReference type="Proteomes" id="UP000280292"/>
    </source>
</evidence>
<organism evidence="1 2">
    <name type="scientific">Pseudomonas syringae pv. ribicola</name>
    <dbReference type="NCBI Taxonomy" id="55398"/>
    <lineage>
        <taxon>Bacteria</taxon>
        <taxon>Pseudomonadati</taxon>
        <taxon>Pseudomonadota</taxon>
        <taxon>Gammaproteobacteria</taxon>
        <taxon>Pseudomonadales</taxon>
        <taxon>Pseudomonadaceae</taxon>
        <taxon>Pseudomonas</taxon>
    </lineage>
</organism>
<dbReference type="RefSeq" id="WP_122292051.1">
    <property type="nucleotide sequence ID" value="NZ_RBNR01000072.1"/>
</dbReference>
<protein>
    <submittedName>
        <fullName evidence="1">Uncharacterized protein</fullName>
    </submittedName>
</protein>
<comment type="caution">
    <text evidence="1">The sequence shown here is derived from an EMBL/GenBank/DDBJ whole genome shotgun (WGS) entry which is preliminary data.</text>
</comment>
<gene>
    <name evidence="1" type="ORF">ALQ95_200166</name>
</gene>
<accession>A0A3M2W4N9</accession>
<name>A0A3M2W4N9_PSESI</name>
<reference evidence="1 2" key="1">
    <citation type="submission" date="2018-08" db="EMBL/GenBank/DDBJ databases">
        <title>Recombination of ecologically and evolutionarily significant loci maintains genetic cohesion in the Pseudomonas syringae species complex.</title>
        <authorList>
            <person name="Dillon M."/>
            <person name="Thakur S."/>
            <person name="Almeida R.N.D."/>
            <person name="Weir B.S."/>
            <person name="Guttman D.S."/>
        </authorList>
    </citation>
    <scope>NUCLEOTIDE SEQUENCE [LARGE SCALE GENOMIC DNA]</scope>
    <source>
        <strain evidence="1 2">ICMP 3883</strain>
    </source>
</reference>
<proteinExistence type="predicted"/>
<dbReference type="EMBL" id="RBNR01000072">
    <property type="protein sequence ID" value="RML46343.1"/>
    <property type="molecule type" value="Genomic_DNA"/>
</dbReference>
<dbReference type="Proteomes" id="UP000280292">
    <property type="component" value="Unassembled WGS sequence"/>
</dbReference>
<sequence length="88" mass="10029">MTTDINWSNEQLQNLELAEDLIDTVFAHASEKIHTEAANDEKTISYWHRLMTSANNDRHSLRVEKSSAVAAIVDHYKALSKQLMQSTD</sequence>
<dbReference type="AlphaFoldDB" id="A0A3M2W4N9"/>
<evidence type="ECO:0000313" key="1">
    <source>
        <dbReference type="EMBL" id="RML46343.1"/>
    </source>
</evidence>